<dbReference type="AlphaFoldDB" id="A0A285KZ05"/>
<dbReference type="Proteomes" id="UP000219565">
    <property type="component" value="Unassembled WGS sequence"/>
</dbReference>
<keyword evidence="2" id="KW-1185">Reference proteome</keyword>
<dbReference type="EMBL" id="OBEG01000001">
    <property type="protein sequence ID" value="SNY77879.1"/>
    <property type="molecule type" value="Genomic_DNA"/>
</dbReference>
<sequence length="114" mass="12828">MPTSYAVWNDYLGYTMGFDDGPEHMDWSGTLVWERDRLQVTIPELRREWVVRAKPYPPDAETAARIAADPLLVPHRSQVEAPTWAWPPVQVVGRDSAESTGFWGCHTGGTSTEV</sequence>
<evidence type="ECO:0000313" key="1">
    <source>
        <dbReference type="EMBL" id="SNY77879.1"/>
    </source>
</evidence>
<evidence type="ECO:0000313" key="2">
    <source>
        <dbReference type="Proteomes" id="UP000219565"/>
    </source>
</evidence>
<protein>
    <submittedName>
        <fullName evidence="1">Uncharacterized protein</fullName>
    </submittedName>
</protein>
<name>A0A285KZ05_9NOCA</name>
<proteinExistence type="predicted"/>
<gene>
    <name evidence="1" type="ORF">SAMN04244553_1115</name>
</gene>
<reference evidence="1 2" key="1">
    <citation type="submission" date="2017-09" db="EMBL/GenBank/DDBJ databases">
        <authorList>
            <person name="Ehlers B."/>
            <person name="Leendertz F.H."/>
        </authorList>
    </citation>
    <scope>NUCLEOTIDE SEQUENCE [LARGE SCALE GENOMIC DNA]</scope>
    <source>
        <strain evidence="1 2">DSM 45537</strain>
    </source>
</reference>
<organism evidence="1 2">
    <name type="scientific">Nocardia amikacinitolerans</name>
    <dbReference type="NCBI Taxonomy" id="756689"/>
    <lineage>
        <taxon>Bacteria</taxon>
        <taxon>Bacillati</taxon>
        <taxon>Actinomycetota</taxon>
        <taxon>Actinomycetes</taxon>
        <taxon>Mycobacteriales</taxon>
        <taxon>Nocardiaceae</taxon>
        <taxon>Nocardia</taxon>
    </lineage>
</organism>
<accession>A0A285KZ05</accession>